<evidence type="ECO:0000256" key="7">
    <source>
        <dbReference type="ARBA" id="ARBA00023065"/>
    </source>
</evidence>
<dbReference type="Proteomes" id="UP001247620">
    <property type="component" value="Unassembled WGS sequence"/>
</dbReference>
<dbReference type="InterPro" id="IPR023996">
    <property type="entry name" value="TonB-dep_OMP_SusC/RagA"/>
</dbReference>
<dbReference type="InterPro" id="IPR012910">
    <property type="entry name" value="Plug_dom"/>
</dbReference>
<accession>A0ABU1TFN1</accession>
<evidence type="ECO:0000256" key="6">
    <source>
        <dbReference type="ARBA" id="ARBA00023004"/>
    </source>
</evidence>
<evidence type="ECO:0000256" key="10">
    <source>
        <dbReference type="ARBA" id="ARBA00023237"/>
    </source>
</evidence>
<name>A0ABU1TFN1_9SPHI</name>
<dbReference type="PANTHER" id="PTHR32552">
    <property type="entry name" value="FERRICHROME IRON RECEPTOR-RELATED"/>
    <property type="match status" value="1"/>
</dbReference>
<dbReference type="InterPro" id="IPR036942">
    <property type="entry name" value="Beta-barrel_TonB_sf"/>
</dbReference>
<dbReference type="SUPFAM" id="SSF49464">
    <property type="entry name" value="Carboxypeptidase regulatory domain-like"/>
    <property type="match status" value="1"/>
</dbReference>
<keyword evidence="12" id="KW-0732">Signal</keyword>
<dbReference type="RefSeq" id="WP_310099915.1">
    <property type="nucleotide sequence ID" value="NZ_JAVDUU010000004.1"/>
</dbReference>
<evidence type="ECO:0000313" key="15">
    <source>
        <dbReference type="Proteomes" id="UP001247620"/>
    </source>
</evidence>
<evidence type="ECO:0000256" key="9">
    <source>
        <dbReference type="ARBA" id="ARBA00023136"/>
    </source>
</evidence>
<dbReference type="Pfam" id="PF13715">
    <property type="entry name" value="CarbopepD_reg_2"/>
    <property type="match status" value="1"/>
</dbReference>
<dbReference type="NCBIfam" id="TIGR04056">
    <property type="entry name" value="OMP_RagA_SusC"/>
    <property type="match status" value="1"/>
</dbReference>
<comment type="caution">
    <text evidence="14">The sequence shown here is derived from an EMBL/GenBank/DDBJ whole genome shotgun (WGS) entry which is preliminary data.</text>
</comment>
<keyword evidence="2 11" id="KW-0813">Transport</keyword>
<comment type="similarity">
    <text evidence="11">Belongs to the TonB-dependent receptor family.</text>
</comment>
<sequence length="1154" mass="126698">MKKIVRYQFLMLVFTLCAIAPRAEAQHTERSVTFSRSQVTLQQFIKQVKDQQGIEFTFDQDVNSLISKKITIRKKKTTVADALKWLTADLPVKYKAIDNYIILSLANAGKSTNSNGKGHISGKIADESGEPLPGATVSVVEAGVSATADKDGLFNIPVPAGAYTLEVTFISFQKEVLKNVLVGDDRSASVSVIMKARPNSLNEVVVTALGIKKRERSLGYASAQLSAKDISTVPQPNVLNSLSARVAGVNVRSTGSDPGSSVMVTIRGQSSLTKDNQPLYVIDGIPVAPALQNPTAGIDGKQTIDYGSPLGDLSADDIASVTVLKGASAAALYGSRAGYGVILITTKSGAEKKGLGISFNSTTIFDKAYLFPHFQNEFGSGDSPVSDNTISTSAWGQRLDAGTKLVQWNSPVGSDGKQIAADWVSYPNRVKDFFKTGHTVTNNLAVSKSGEAGDFRLSYANMQNKGIVPNTDIKRNSLNFAGNYNLKKYIRLSTNIAYTNNQSDNRPSAYSESVTSEVYKLTPNINIDDLRNYWVPGEEGVKQYNPLSSDDNPFLIAYEETNGFNRNRLTGHVQLAIDLMPNLTLTARTGLDYYSTDLNEKRPFSAKRNPTGAYLIENDYFKEQNSDFLLTYKSKIGQDWNYSISAGGNQMDQKVRTVRNYTGTLTLPGIYNLSNAAAGSMIYAESASQKRINSVYGLSEISYKQWAFLNLTARNDWSSTLPEANNSYFYPSASLSLIASDLLGIKWDKLSYLKLRGNISQVGSDTDPYQLYNVIPFDTDWGSVKRATLSFDQKNSRLKPEIATSYETGADISFFNDRLGASFTWYKTNNKNQIIQVPTTIASGASTKLINAGNIQNSGIELSLNAVPFKGRFTWRTDLNLTRNRNKVVSLTPDITNYLLGSTDGSNVEYLISEGTQMGDFYSHSWKKVPGGPYAGQPLLNSSGLLQQSTDFEKIGNYNPDFILGINNSFTYGLVIMNVLVDWRKGGSYYSYVAKSLIDDGFLETTLPGRDAAHGGLAWTDGDGVKRNDGMIMPGYVANADGSYSPNTTIIAASDYYDSKYWKYYQNDTFSATYVKLKEVSLTYTFDKKIMRHIPFMSNLSISAVGYNLYTWTAAKMGFDPETTMSLSGLRYQGVGHWTLPGTRSYGFKLSANF</sequence>
<evidence type="ECO:0000256" key="12">
    <source>
        <dbReference type="SAM" id="SignalP"/>
    </source>
</evidence>
<evidence type="ECO:0000256" key="5">
    <source>
        <dbReference type="ARBA" id="ARBA00022692"/>
    </source>
</evidence>
<keyword evidence="5 11" id="KW-0812">Transmembrane</keyword>
<evidence type="ECO:0000256" key="11">
    <source>
        <dbReference type="PROSITE-ProRule" id="PRU01360"/>
    </source>
</evidence>
<dbReference type="InterPro" id="IPR039426">
    <property type="entry name" value="TonB-dep_rcpt-like"/>
</dbReference>
<evidence type="ECO:0000313" key="14">
    <source>
        <dbReference type="EMBL" id="MDR6944232.1"/>
    </source>
</evidence>
<evidence type="ECO:0000256" key="8">
    <source>
        <dbReference type="ARBA" id="ARBA00023077"/>
    </source>
</evidence>
<evidence type="ECO:0000256" key="2">
    <source>
        <dbReference type="ARBA" id="ARBA00022448"/>
    </source>
</evidence>
<dbReference type="EMBL" id="JAVDUU010000004">
    <property type="protein sequence ID" value="MDR6944232.1"/>
    <property type="molecule type" value="Genomic_DNA"/>
</dbReference>
<keyword evidence="15" id="KW-1185">Reference proteome</keyword>
<comment type="subcellular location">
    <subcellularLocation>
        <location evidence="1 11">Cell outer membrane</location>
        <topology evidence="1 11">Multi-pass membrane protein</topology>
    </subcellularLocation>
</comment>
<dbReference type="InterPro" id="IPR037066">
    <property type="entry name" value="Plug_dom_sf"/>
</dbReference>
<dbReference type="Gene3D" id="2.60.40.1120">
    <property type="entry name" value="Carboxypeptidase-like, regulatory domain"/>
    <property type="match status" value="1"/>
</dbReference>
<keyword evidence="6" id="KW-0408">Iron</keyword>
<evidence type="ECO:0000256" key="1">
    <source>
        <dbReference type="ARBA" id="ARBA00004571"/>
    </source>
</evidence>
<keyword evidence="7" id="KW-0406">Ion transport</keyword>
<dbReference type="SUPFAM" id="SSF56935">
    <property type="entry name" value="Porins"/>
    <property type="match status" value="1"/>
</dbReference>
<keyword evidence="9 11" id="KW-0472">Membrane</keyword>
<gene>
    <name evidence="14" type="ORF">J2W55_004092</name>
</gene>
<protein>
    <submittedName>
        <fullName evidence="14">TonB-linked SusC/RagA family outer membrane protein</fullName>
    </submittedName>
</protein>
<keyword evidence="4" id="KW-0410">Iron transport</keyword>
<organism evidence="14 15">
    <name type="scientific">Mucilaginibacter pocheonensis</name>
    <dbReference type="NCBI Taxonomy" id="398050"/>
    <lineage>
        <taxon>Bacteria</taxon>
        <taxon>Pseudomonadati</taxon>
        <taxon>Bacteroidota</taxon>
        <taxon>Sphingobacteriia</taxon>
        <taxon>Sphingobacteriales</taxon>
        <taxon>Sphingobacteriaceae</taxon>
        <taxon>Mucilaginibacter</taxon>
    </lineage>
</organism>
<dbReference type="InterPro" id="IPR008969">
    <property type="entry name" value="CarboxyPept-like_regulatory"/>
</dbReference>
<dbReference type="Pfam" id="PF07715">
    <property type="entry name" value="Plug"/>
    <property type="match status" value="1"/>
</dbReference>
<keyword evidence="8" id="KW-0798">TonB box</keyword>
<feature type="domain" description="TonB-dependent receptor plug" evidence="13">
    <location>
        <begin position="218"/>
        <end position="341"/>
    </location>
</feature>
<dbReference type="PROSITE" id="PS52016">
    <property type="entry name" value="TONB_DEPENDENT_REC_3"/>
    <property type="match status" value="1"/>
</dbReference>
<keyword evidence="3 11" id="KW-1134">Transmembrane beta strand</keyword>
<evidence type="ECO:0000256" key="4">
    <source>
        <dbReference type="ARBA" id="ARBA00022496"/>
    </source>
</evidence>
<feature type="chain" id="PRO_5047100650" evidence="12">
    <location>
        <begin position="26"/>
        <end position="1154"/>
    </location>
</feature>
<dbReference type="NCBIfam" id="TIGR04057">
    <property type="entry name" value="SusC_RagA_signa"/>
    <property type="match status" value="1"/>
</dbReference>
<dbReference type="PANTHER" id="PTHR32552:SF81">
    <property type="entry name" value="TONB-DEPENDENT OUTER MEMBRANE RECEPTOR"/>
    <property type="match status" value="1"/>
</dbReference>
<dbReference type="InterPro" id="IPR023997">
    <property type="entry name" value="TonB-dep_OMP_SusC/RagA_CS"/>
</dbReference>
<dbReference type="Gene3D" id="2.40.170.20">
    <property type="entry name" value="TonB-dependent receptor, beta-barrel domain"/>
    <property type="match status" value="1"/>
</dbReference>
<dbReference type="Gene3D" id="2.170.130.10">
    <property type="entry name" value="TonB-dependent receptor, plug domain"/>
    <property type="match status" value="1"/>
</dbReference>
<feature type="signal peptide" evidence="12">
    <location>
        <begin position="1"/>
        <end position="25"/>
    </location>
</feature>
<proteinExistence type="inferred from homology"/>
<keyword evidence="10 11" id="KW-0998">Cell outer membrane</keyword>
<evidence type="ECO:0000259" key="13">
    <source>
        <dbReference type="Pfam" id="PF07715"/>
    </source>
</evidence>
<evidence type="ECO:0000256" key="3">
    <source>
        <dbReference type="ARBA" id="ARBA00022452"/>
    </source>
</evidence>
<reference evidence="14 15" key="1">
    <citation type="submission" date="2023-07" db="EMBL/GenBank/DDBJ databases">
        <title>Sorghum-associated microbial communities from plants grown in Nebraska, USA.</title>
        <authorList>
            <person name="Schachtman D."/>
        </authorList>
    </citation>
    <scope>NUCLEOTIDE SEQUENCE [LARGE SCALE GENOMIC DNA]</scope>
    <source>
        <strain evidence="14 15">3262</strain>
    </source>
</reference>